<keyword evidence="4" id="KW-1185">Reference proteome</keyword>
<sequence length="198" mass="21994">MVRQYDARIEASKAAIERHTEAAEKHRAAAGKETEKCELLIADREEALSLVGVGSRLRAMQERAMKHGILTSMQTSPPVTLHIVPDPREGETSMPDSEPPASGEPTPPPPAAEGQSVPEIIIRSRKRQQVLNVIASRPDLPWGSEDIAKVLGIPRNPKDRKSLRNCLQALTVAGALERVTREDDPHVYYRPRMNWKFA</sequence>
<dbReference type="EMBL" id="LMXB01000024">
    <property type="protein sequence ID" value="KUO21502.1"/>
    <property type="molecule type" value="Genomic_DNA"/>
</dbReference>
<keyword evidence="1" id="KW-0175">Coiled coil</keyword>
<protein>
    <submittedName>
        <fullName evidence="3">Uncharacterized protein</fullName>
    </submittedName>
</protein>
<accession>A0A124IFH7</accession>
<gene>
    <name evidence="3" type="ORF">AQJ91_09250</name>
</gene>
<organism evidence="3 4">
    <name type="scientific">Streptomyces dysideae</name>
    <dbReference type="NCBI Taxonomy" id="909626"/>
    <lineage>
        <taxon>Bacteria</taxon>
        <taxon>Bacillati</taxon>
        <taxon>Actinomycetota</taxon>
        <taxon>Actinomycetes</taxon>
        <taxon>Kitasatosporales</taxon>
        <taxon>Streptomycetaceae</taxon>
        <taxon>Streptomyces</taxon>
    </lineage>
</organism>
<feature type="coiled-coil region" evidence="1">
    <location>
        <begin position="2"/>
        <end position="29"/>
    </location>
</feature>
<evidence type="ECO:0000313" key="4">
    <source>
        <dbReference type="Proteomes" id="UP000053260"/>
    </source>
</evidence>
<dbReference type="AlphaFoldDB" id="A0A124IFH7"/>
<evidence type="ECO:0000313" key="3">
    <source>
        <dbReference type="EMBL" id="KUO21502.1"/>
    </source>
</evidence>
<comment type="caution">
    <text evidence="3">The sequence shown here is derived from an EMBL/GenBank/DDBJ whole genome shotgun (WGS) entry which is preliminary data.</text>
</comment>
<dbReference type="Proteomes" id="UP000053260">
    <property type="component" value="Unassembled WGS sequence"/>
</dbReference>
<evidence type="ECO:0000256" key="2">
    <source>
        <dbReference type="SAM" id="MobiDB-lite"/>
    </source>
</evidence>
<proteinExistence type="predicted"/>
<reference evidence="3 4" key="1">
    <citation type="submission" date="2015-10" db="EMBL/GenBank/DDBJ databases">
        <title>Draft genome sequence of Streptomyces sp. RV15, isolated from a marine sponge.</title>
        <authorList>
            <person name="Ruckert C."/>
            <person name="Abdelmohsen U.R."/>
            <person name="Winkler A."/>
            <person name="Hentschel U."/>
            <person name="Kalinowski J."/>
            <person name="Kampfer P."/>
            <person name="Glaeser S."/>
        </authorList>
    </citation>
    <scope>NUCLEOTIDE SEQUENCE [LARGE SCALE GENOMIC DNA]</scope>
    <source>
        <strain evidence="3 4">RV15</strain>
    </source>
</reference>
<evidence type="ECO:0000256" key="1">
    <source>
        <dbReference type="SAM" id="Coils"/>
    </source>
</evidence>
<name>A0A124IFH7_9ACTN</name>
<feature type="region of interest" description="Disordered" evidence="2">
    <location>
        <begin position="73"/>
        <end position="114"/>
    </location>
</feature>